<dbReference type="Proteomes" id="UP000006671">
    <property type="component" value="Unassembled WGS sequence"/>
</dbReference>
<evidence type="ECO:0000256" key="1">
    <source>
        <dbReference type="SAM" id="Phobius"/>
    </source>
</evidence>
<keyword evidence="1" id="KW-0472">Membrane</keyword>
<evidence type="ECO:0000313" key="2">
    <source>
        <dbReference type="EMBL" id="EFC45479.1"/>
    </source>
</evidence>
<dbReference type="GeneID" id="8857371"/>
<keyword evidence="3" id="KW-1185">Reference proteome</keyword>
<feature type="transmembrane region" description="Helical" evidence="1">
    <location>
        <begin position="152"/>
        <end position="179"/>
    </location>
</feature>
<feature type="transmembrane region" description="Helical" evidence="1">
    <location>
        <begin position="118"/>
        <end position="146"/>
    </location>
</feature>
<dbReference type="RefSeq" id="XP_002678223.1">
    <property type="nucleotide sequence ID" value="XM_002678177.1"/>
</dbReference>
<dbReference type="VEuPathDB" id="AmoebaDB:NAEGRDRAFT_66689"/>
<feature type="transmembrane region" description="Helical" evidence="1">
    <location>
        <begin position="21"/>
        <end position="45"/>
    </location>
</feature>
<dbReference type="AlphaFoldDB" id="D2VCT9"/>
<organism evidence="3">
    <name type="scientific">Naegleria gruberi</name>
    <name type="common">Amoeba</name>
    <dbReference type="NCBI Taxonomy" id="5762"/>
    <lineage>
        <taxon>Eukaryota</taxon>
        <taxon>Discoba</taxon>
        <taxon>Heterolobosea</taxon>
        <taxon>Tetramitia</taxon>
        <taxon>Eutetramitia</taxon>
        <taxon>Vahlkampfiidae</taxon>
        <taxon>Naegleria</taxon>
    </lineage>
</organism>
<sequence length="210" mass="24126">MSRFETIAKTLGNKKLAFFTISLLHLVSSTIMLMYYVGVIFYYFYSITHPSDNETFSTMSSTDLLTITAIRKVQTGPSPTGILIFYAIIFSFPVAQLVALVTSVVWLVYNLTKPQRKLLLNISMFGTVLQVLICCVSFILCFYFIFSTPIPIYFIVSVIFMGVLGIWSLLACFFCAAQIKWWNLEELRRKHGRNYHERTIAEEQVEDDVE</sequence>
<reference evidence="2 3" key="1">
    <citation type="journal article" date="2010" name="Cell">
        <title>The genome of Naegleria gruberi illuminates early eukaryotic versatility.</title>
        <authorList>
            <person name="Fritz-Laylin L.K."/>
            <person name="Prochnik S.E."/>
            <person name="Ginger M.L."/>
            <person name="Dacks J.B."/>
            <person name="Carpenter M.L."/>
            <person name="Field M.C."/>
            <person name="Kuo A."/>
            <person name="Paredez A."/>
            <person name="Chapman J."/>
            <person name="Pham J."/>
            <person name="Shu S."/>
            <person name="Neupane R."/>
            <person name="Cipriano M."/>
            <person name="Mancuso J."/>
            <person name="Tu H."/>
            <person name="Salamov A."/>
            <person name="Lindquist E."/>
            <person name="Shapiro H."/>
            <person name="Lucas S."/>
            <person name="Grigoriev I.V."/>
            <person name="Cande W.Z."/>
            <person name="Fulton C."/>
            <person name="Rokhsar D.S."/>
            <person name="Dawson S.C."/>
        </authorList>
    </citation>
    <scope>NUCLEOTIDE SEQUENCE [LARGE SCALE GENOMIC DNA]</scope>
    <source>
        <strain evidence="2 3">NEG-M</strain>
    </source>
</reference>
<evidence type="ECO:0000313" key="3">
    <source>
        <dbReference type="Proteomes" id="UP000006671"/>
    </source>
</evidence>
<keyword evidence="1" id="KW-1133">Transmembrane helix</keyword>
<dbReference type="KEGG" id="ngr:NAEGRDRAFT_66689"/>
<protein>
    <submittedName>
        <fullName evidence="2">Predicted protein</fullName>
    </submittedName>
</protein>
<dbReference type="InParanoid" id="D2VCT9"/>
<name>D2VCT9_NAEGR</name>
<dbReference type="EMBL" id="GG738863">
    <property type="protein sequence ID" value="EFC45479.1"/>
    <property type="molecule type" value="Genomic_DNA"/>
</dbReference>
<accession>D2VCT9</accession>
<proteinExistence type="predicted"/>
<feature type="transmembrane region" description="Helical" evidence="1">
    <location>
        <begin position="83"/>
        <end position="109"/>
    </location>
</feature>
<gene>
    <name evidence="2" type="ORF">NAEGRDRAFT_66689</name>
</gene>
<keyword evidence="1" id="KW-0812">Transmembrane</keyword>